<dbReference type="Proteomes" id="UP000252519">
    <property type="component" value="Unassembled WGS sequence"/>
</dbReference>
<evidence type="ECO:0000313" key="2">
    <source>
        <dbReference type="Proteomes" id="UP000252519"/>
    </source>
</evidence>
<protein>
    <submittedName>
        <fullName evidence="1">Uncharacterized protein</fullName>
    </submittedName>
</protein>
<accession>A0A368GJT2</accession>
<dbReference type="OrthoDB" id="5892533at2759"/>
<dbReference type="AlphaFoldDB" id="A0A368GJT2"/>
<dbReference type="EMBL" id="JOJR01000124">
    <property type="protein sequence ID" value="RCN44614.1"/>
    <property type="molecule type" value="Genomic_DNA"/>
</dbReference>
<name>A0A368GJT2_ANCCA</name>
<comment type="caution">
    <text evidence="1">The sequence shown here is derived from an EMBL/GenBank/DDBJ whole genome shotgun (WGS) entry which is preliminary data.</text>
</comment>
<evidence type="ECO:0000313" key="1">
    <source>
        <dbReference type="EMBL" id="RCN44614.1"/>
    </source>
</evidence>
<reference evidence="1 2" key="1">
    <citation type="submission" date="2014-10" db="EMBL/GenBank/DDBJ databases">
        <title>Draft genome of the hookworm Ancylostoma caninum.</title>
        <authorList>
            <person name="Mitreva M."/>
        </authorList>
    </citation>
    <scope>NUCLEOTIDE SEQUENCE [LARGE SCALE GENOMIC DNA]</scope>
    <source>
        <strain evidence="1 2">Baltimore</strain>
    </source>
</reference>
<gene>
    <name evidence="1" type="ORF">ANCCAN_09364</name>
</gene>
<sequence>MELESLDCFDCACNTCVRVISADSVTGVRCSARTVRGTAVTRCWGIVTSSFENPDVGIMRSLCCRHQDLFARHATCLYCNCFSDTGWFASCSACPEHSTHLRCAVRNSGVLFLCCSHCNHQCRPSFQDRIVKESIPFSIPIQINGESSESCLLTITENLVQVRQHSESVHDLICSVASNLINNDSLQHCFGDVLLLLCHKKKFELFCDLARFLIHCHVPMGKAWSDGELLSTTIASNESELVTILREAGCPVYRSHLQALAKYYTPSHFDALMIDSEYGLTLMDQVVLVELMEQKYWSYALRLVG</sequence>
<keyword evidence="2" id="KW-1185">Reference proteome</keyword>
<organism evidence="1 2">
    <name type="scientific">Ancylostoma caninum</name>
    <name type="common">Dog hookworm</name>
    <dbReference type="NCBI Taxonomy" id="29170"/>
    <lineage>
        <taxon>Eukaryota</taxon>
        <taxon>Metazoa</taxon>
        <taxon>Ecdysozoa</taxon>
        <taxon>Nematoda</taxon>
        <taxon>Chromadorea</taxon>
        <taxon>Rhabditida</taxon>
        <taxon>Rhabditina</taxon>
        <taxon>Rhabditomorpha</taxon>
        <taxon>Strongyloidea</taxon>
        <taxon>Ancylostomatidae</taxon>
        <taxon>Ancylostomatinae</taxon>
        <taxon>Ancylostoma</taxon>
    </lineage>
</organism>
<proteinExistence type="predicted"/>